<keyword evidence="2" id="KW-1185">Reference proteome</keyword>
<evidence type="ECO:0000313" key="1">
    <source>
        <dbReference type="EMBL" id="TNN81546.1"/>
    </source>
</evidence>
<reference evidence="1 2" key="1">
    <citation type="submission" date="2019-03" db="EMBL/GenBank/DDBJ databases">
        <title>First draft genome of Liparis tanakae, snailfish: a comprehensive survey of snailfish specific genes.</title>
        <authorList>
            <person name="Kim W."/>
            <person name="Song I."/>
            <person name="Jeong J.-H."/>
            <person name="Kim D."/>
            <person name="Kim S."/>
            <person name="Ryu S."/>
            <person name="Song J.Y."/>
            <person name="Lee S.K."/>
        </authorList>
    </citation>
    <scope>NUCLEOTIDE SEQUENCE [LARGE SCALE GENOMIC DNA]</scope>
    <source>
        <tissue evidence="1">Muscle</tissue>
    </source>
</reference>
<dbReference type="Proteomes" id="UP000314294">
    <property type="component" value="Unassembled WGS sequence"/>
</dbReference>
<sequence>MSGLAPDSRFSTAPEYLQICASPAALLPPHSLAVTPEVIRVEALRPLRIGRLMVSINALVVVRYVHLPTRSLLARDSTEKLYTPPPPGVPMTHGSQSMIAFSSKHRGINKH</sequence>
<gene>
    <name evidence="1" type="ORF">EYF80_008318</name>
</gene>
<organism evidence="1 2">
    <name type="scientific">Liparis tanakae</name>
    <name type="common">Tanaka's snailfish</name>
    <dbReference type="NCBI Taxonomy" id="230148"/>
    <lineage>
        <taxon>Eukaryota</taxon>
        <taxon>Metazoa</taxon>
        <taxon>Chordata</taxon>
        <taxon>Craniata</taxon>
        <taxon>Vertebrata</taxon>
        <taxon>Euteleostomi</taxon>
        <taxon>Actinopterygii</taxon>
        <taxon>Neopterygii</taxon>
        <taxon>Teleostei</taxon>
        <taxon>Neoteleostei</taxon>
        <taxon>Acanthomorphata</taxon>
        <taxon>Eupercaria</taxon>
        <taxon>Perciformes</taxon>
        <taxon>Cottioidei</taxon>
        <taxon>Cottales</taxon>
        <taxon>Liparidae</taxon>
        <taxon>Liparis</taxon>
    </lineage>
</organism>
<name>A0A4Z2IUM5_9TELE</name>
<dbReference type="EMBL" id="SRLO01000046">
    <property type="protein sequence ID" value="TNN81546.1"/>
    <property type="molecule type" value="Genomic_DNA"/>
</dbReference>
<accession>A0A4Z2IUM5</accession>
<proteinExistence type="predicted"/>
<protein>
    <submittedName>
        <fullName evidence="1">Uncharacterized protein</fullName>
    </submittedName>
</protein>
<evidence type="ECO:0000313" key="2">
    <source>
        <dbReference type="Proteomes" id="UP000314294"/>
    </source>
</evidence>
<comment type="caution">
    <text evidence="1">The sequence shown here is derived from an EMBL/GenBank/DDBJ whole genome shotgun (WGS) entry which is preliminary data.</text>
</comment>
<dbReference type="AlphaFoldDB" id="A0A4Z2IUM5"/>